<dbReference type="PANTHER" id="PTHR30055">
    <property type="entry name" value="HTH-TYPE TRANSCRIPTIONAL REGULATOR RUTR"/>
    <property type="match status" value="1"/>
</dbReference>
<keyword evidence="1" id="KW-0805">Transcription regulation</keyword>
<dbReference type="RefSeq" id="WP_007503469.1">
    <property type="nucleotide sequence ID" value="NZ_AGBF01000232.1"/>
</dbReference>
<dbReference type="PANTHER" id="PTHR30055:SF234">
    <property type="entry name" value="HTH-TYPE TRANSCRIPTIONAL REGULATOR BETI"/>
    <property type="match status" value="1"/>
</dbReference>
<evidence type="ECO:0000256" key="2">
    <source>
        <dbReference type="ARBA" id="ARBA00023125"/>
    </source>
</evidence>
<dbReference type="InterPro" id="IPR050109">
    <property type="entry name" value="HTH-type_TetR-like_transc_reg"/>
</dbReference>
<accession>G2GM65</accession>
<dbReference type="Gene3D" id="1.10.357.10">
    <property type="entry name" value="Tetracycline Repressor, domain 2"/>
    <property type="match status" value="1"/>
</dbReference>
<sequence length="205" mass="22527">MSGPRADGARHDTAVSREAILAAAERLMITEGYEKASIARTCRESGYPVGSLYYHFGSKAALLAAVYQRFEQRFFADLTGAVERAGTAEEGLAAFWDGAVRAVLDDYPYFALNLELLRISHEDPDIAAVMEADTRAFERHIGAAFGRFASAAGVPDAEERAQRMARIAVTYSRAAIMIAGEDQDRYLRQMADFYPFLRQIIAGTG</sequence>
<proteinExistence type="predicted"/>
<feature type="DNA-binding region" description="H-T-H motif" evidence="4">
    <location>
        <begin position="37"/>
        <end position="56"/>
    </location>
</feature>
<dbReference type="InterPro" id="IPR001647">
    <property type="entry name" value="HTH_TetR"/>
</dbReference>
<feature type="domain" description="HTH tetR-type" evidence="5">
    <location>
        <begin position="14"/>
        <end position="74"/>
    </location>
</feature>
<dbReference type="SUPFAM" id="SSF46689">
    <property type="entry name" value="Homeodomain-like"/>
    <property type="match status" value="1"/>
</dbReference>
<dbReference type="GO" id="GO:0003700">
    <property type="term" value="F:DNA-binding transcription factor activity"/>
    <property type="evidence" value="ECO:0007669"/>
    <property type="project" value="TreeGrafter"/>
</dbReference>
<organism evidence="6 7">
    <name type="scientific">Streptomyces zinciresistens K42</name>
    <dbReference type="NCBI Taxonomy" id="700597"/>
    <lineage>
        <taxon>Bacteria</taxon>
        <taxon>Bacillati</taxon>
        <taxon>Actinomycetota</taxon>
        <taxon>Actinomycetes</taxon>
        <taxon>Kitasatosporales</taxon>
        <taxon>Streptomycetaceae</taxon>
        <taxon>Streptomyces</taxon>
    </lineage>
</organism>
<dbReference type="GO" id="GO:0000976">
    <property type="term" value="F:transcription cis-regulatory region binding"/>
    <property type="evidence" value="ECO:0007669"/>
    <property type="project" value="TreeGrafter"/>
</dbReference>
<protein>
    <submittedName>
        <fullName evidence="6">Transcriptional regulatory protein (Probably TETR/ACRR-family)</fullName>
    </submittedName>
</protein>
<comment type="caution">
    <text evidence="6">The sequence shown here is derived from an EMBL/GenBank/DDBJ whole genome shotgun (WGS) entry which is preliminary data.</text>
</comment>
<gene>
    <name evidence="6" type="ORF">SZN_33086</name>
</gene>
<keyword evidence="2 4" id="KW-0238">DNA-binding</keyword>
<dbReference type="PRINTS" id="PR00455">
    <property type="entry name" value="HTHTETR"/>
</dbReference>
<dbReference type="OrthoDB" id="4899232at2"/>
<dbReference type="Proteomes" id="UP000004217">
    <property type="component" value="Unassembled WGS sequence"/>
</dbReference>
<keyword evidence="7" id="KW-1185">Reference proteome</keyword>
<dbReference type="EMBL" id="AGBF01000232">
    <property type="protein sequence ID" value="EGX55388.1"/>
    <property type="molecule type" value="Genomic_DNA"/>
</dbReference>
<dbReference type="AlphaFoldDB" id="G2GM65"/>
<reference evidence="6 7" key="1">
    <citation type="submission" date="2011-08" db="EMBL/GenBank/DDBJ databases">
        <authorList>
            <person name="Lin Y."/>
            <person name="Hao X."/>
            <person name="Johnstone L."/>
            <person name="Miller S.J."/>
            <person name="Wei G."/>
            <person name="Rensing C."/>
        </authorList>
    </citation>
    <scope>NUCLEOTIDE SEQUENCE [LARGE SCALE GENOMIC DNA]</scope>
    <source>
        <strain evidence="6 7">K42</strain>
    </source>
</reference>
<evidence type="ECO:0000313" key="6">
    <source>
        <dbReference type="EMBL" id="EGX55388.1"/>
    </source>
</evidence>
<dbReference type="PATRIC" id="fig|700597.3.peg.6471"/>
<evidence type="ECO:0000313" key="7">
    <source>
        <dbReference type="Proteomes" id="UP000004217"/>
    </source>
</evidence>
<name>G2GM65_9ACTN</name>
<dbReference type="Pfam" id="PF00440">
    <property type="entry name" value="TetR_N"/>
    <property type="match status" value="1"/>
</dbReference>
<dbReference type="PROSITE" id="PS50977">
    <property type="entry name" value="HTH_TETR_2"/>
    <property type="match status" value="1"/>
</dbReference>
<keyword evidence="3" id="KW-0804">Transcription</keyword>
<evidence type="ECO:0000256" key="1">
    <source>
        <dbReference type="ARBA" id="ARBA00023015"/>
    </source>
</evidence>
<evidence type="ECO:0000256" key="3">
    <source>
        <dbReference type="ARBA" id="ARBA00023163"/>
    </source>
</evidence>
<evidence type="ECO:0000259" key="5">
    <source>
        <dbReference type="PROSITE" id="PS50977"/>
    </source>
</evidence>
<dbReference type="InterPro" id="IPR009057">
    <property type="entry name" value="Homeodomain-like_sf"/>
</dbReference>
<evidence type="ECO:0000256" key="4">
    <source>
        <dbReference type="PROSITE-ProRule" id="PRU00335"/>
    </source>
</evidence>